<feature type="domain" description="FAD-binding PCMH-type" evidence="5">
    <location>
        <begin position="94"/>
        <end position="266"/>
    </location>
</feature>
<reference evidence="6" key="1">
    <citation type="journal article" date="2023" name="Mol. Phylogenet. Evol.">
        <title>Genome-scale phylogeny and comparative genomics of the fungal order Sordariales.</title>
        <authorList>
            <person name="Hensen N."/>
            <person name="Bonometti L."/>
            <person name="Westerberg I."/>
            <person name="Brannstrom I.O."/>
            <person name="Guillou S."/>
            <person name="Cros-Aarteil S."/>
            <person name="Calhoun S."/>
            <person name="Haridas S."/>
            <person name="Kuo A."/>
            <person name="Mondo S."/>
            <person name="Pangilinan J."/>
            <person name="Riley R."/>
            <person name="LaButti K."/>
            <person name="Andreopoulos B."/>
            <person name="Lipzen A."/>
            <person name="Chen C."/>
            <person name="Yan M."/>
            <person name="Daum C."/>
            <person name="Ng V."/>
            <person name="Clum A."/>
            <person name="Steindorff A."/>
            <person name="Ohm R.A."/>
            <person name="Martin F."/>
            <person name="Silar P."/>
            <person name="Natvig D.O."/>
            <person name="Lalanne C."/>
            <person name="Gautier V."/>
            <person name="Ament-Velasquez S.L."/>
            <person name="Kruys A."/>
            <person name="Hutchinson M.I."/>
            <person name="Powell A.J."/>
            <person name="Barry K."/>
            <person name="Miller A.N."/>
            <person name="Grigoriev I.V."/>
            <person name="Debuchy R."/>
            <person name="Gladieux P."/>
            <person name="Hiltunen Thoren M."/>
            <person name="Johannesson H."/>
        </authorList>
    </citation>
    <scope>NUCLEOTIDE SEQUENCE</scope>
    <source>
        <strain evidence="6">CBS 333.67</strain>
    </source>
</reference>
<dbReference type="InterPro" id="IPR016167">
    <property type="entry name" value="FAD-bd_PCMH_sub1"/>
</dbReference>
<dbReference type="PROSITE" id="PS51387">
    <property type="entry name" value="FAD_PCMH"/>
    <property type="match status" value="1"/>
</dbReference>
<evidence type="ECO:0000259" key="5">
    <source>
        <dbReference type="PROSITE" id="PS51387"/>
    </source>
</evidence>
<dbReference type="GO" id="GO:0071949">
    <property type="term" value="F:FAD binding"/>
    <property type="evidence" value="ECO:0007669"/>
    <property type="project" value="InterPro"/>
</dbReference>
<dbReference type="InterPro" id="IPR036318">
    <property type="entry name" value="FAD-bd_PCMH-like_sf"/>
</dbReference>
<gene>
    <name evidence="6" type="ORF">B0T15DRAFT_495563</name>
</gene>
<dbReference type="Gene3D" id="3.30.465.10">
    <property type="match status" value="1"/>
</dbReference>
<evidence type="ECO:0000256" key="4">
    <source>
        <dbReference type="ARBA" id="ARBA00023002"/>
    </source>
</evidence>
<dbReference type="InterPro" id="IPR016169">
    <property type="entry name" value="FAD-bd_PCMH_sub2"/>
</dbReference>
<protein>
    <recommendedName>
        <fullName evidence="5">FAD-binding PCMH-type domain-containing protein</fullName>
    </recommendedName>
</protein>
<dbReference type="RefSeq" id="XP_062718775.1">
    <property type="nucleotide sequence ID" value="XM_062867111.1"/>
</dbReference>
<organism evidence="6 7">
    <name type="scientific">Chaetomium strumarium</name>
    <dbReference type="NCBI Taxonomy" id="1170767"/>
    <lineage>
        <taxon>Eukaryota</taxon>
        <taxon>Fungi</taxon>
        <taxon>Dikarya</taxon>
        <taxon>Ascomycota</taxon>
        <taxon>Pezizomycotina</taxon>
        <taxon>Sordariomycetes</taxon>
        <taxon>Sordariomycetidae</taxon>
        <taxon>Sordariales</taxon>
        <taxon>Chaetomiaceae</taxon>
        <taxon>Chaetomium</taxon>
    </lineage>
</organism>
<dbReference type="AlphaFoldDB" id="A0AAJ0GNG9"/>
<dbReference type="Pfam" id="PF01565">
    <property type="entry name" value="FAD_binding_4"/>
    <property type="match status" value="1"/>
</dbReference>
<keyword evidence="7" id="KW-1185">Reference proteome</keyword>
<keyword evidence="3" id="KW-0274">FAD</keyword>
<dbReference type="Gene3D" id="3.30.43.10">
    <property type="entry name" value="Uridine Diphospho-n-acetylenolpyruvylglucosamine Reductase, domain 2"/>
    <property type="match status" value="1"/>
</dbReference>
<dbReference type="GeneID" id="87885940"/>
<sequence length="522" mass="56200">MTADPKAIRPARSVPLISAAAAIAAIGVLAATVLPSIGSHITNIFSTSPTPELEPVARAATACHQLKAKLGSIITLPTDAPYSSLTEENWSQSCWLPAACIAQPASAAHVQQLVTALAAAKVPFAIRSGGHSPSPHDASIDSAGVLIALDKLDQVTYDSATSLVTLGAGARWDAVYTLLDSHNVTMVGGRVMPVGVGGLTLGGGLSYLSDLYGLVCDNVASFEVVLADGSLVEANAASHPDLFWALKGGSNNFGIVTSYRSTTYPIKNCWGGMLVFTPDQLSDVLLAFNEYQHTPDKDLHANLVLNVAVNNASVLLTLVYLQPVERPAAYAPFYKLTPAADMTGFYTLHEIMGMFPLPNVQRKMWYTNSFEPSPSMFKGLAHIFQTAPEVTKLAALTAATMILTLQPIHPNVIHQGQAKGGNALGLEPRTQTWFGLNYGWWFPEDDATALRLLPALHDRVDELAKREHVWLKYIFMNDAFHTQPVIASYGHDNVARLRTVQRKYDPKRVFQTLVPGGQKLPA</sequence>
<evidence type="ECO:0000313" key="7">
    <source>
        <dbReference type="Proteomes" id="UP001273166"/>
    </source>
</evidence>
<accession>A0AAJ0GNG9</accession>
<dbReference type="InterPro" id="IPR050416">
    <property type="entry name" value="FAD-linked_Oxidoreductase"/>
</dbReference>
<evidence type="ECO:0000256" key="1">
    <source>
        <dbReference type="ARBA" id="ARBA00005466"/>
    </source>
</evidence>
<dbReference type="SUPFAM" id="SSF56176">
    <property type="entry name" value="FAD-binding/transporter-associated domain-like"/>
    <property type="match status" value="1"/>
</dbReference>
<evidence type="ECO:0000256" key="3">
    <source>
        <dbReference type="ARBA" id="ARBA00022827"/>
    </source>
</evidence>
<dbReference type="PANTHER" id="PTHR42973:SF54">
    <property type="entry name" value="FAD-BINDING PCMH-TYPE DOMAIN-CONTAINING PROTEIN"/>
    <property type="match status" value="1"/>
</dbReference>
<keyword evidence="4" id="KW-0560">Oxidoreductase</keyword>
<dbReference type="Proteomes" id="UP001273166">
    <property type="component" value="Unassembled WGS sequence"/>
</dbReference>
<dbReference type="EMBL" id="JAUDZG010000006">
    <property type="protein sequence ID" value="KAK3302995.1"/>
    <property type="molecule type" value="Genomic_DNA"/>
</dbReference>
<comment type="caution">
    <text evidence="6">The sequence shown here is derived from an EMBL/GenBank/DDBJ whole genome shotgun (WGS) entry which is preliminary data.</text>
</comment>
<reference evidence="6" key="2">
    <citation type="submission" date="2023-06" db="EMBL/GenBank/DDBJ databases">
        <authorList>
            <consortium name="Lawrence Berkeley National Laboratory"/>
            <person name="Mondo S.J."/>
            <person name="Hensen N."/>
            <person name="Bonometti L."/>
            <person name="Westerberg I."/>
            <person name="Brannstrom I.O."/>
            <person name="Guillou S."/>
            <person name="Cros-Aarteil S."/>
            <person name="Calhoun S."/>
            <person name="Haridas S."/>
            <person name="Kuo A."/>
            <person name="Pangilinan J."/>
            <person name="Riley R."/>
            <person name="Labutti K."/>
            <person name="Andreopoulos B."/>
            <person name="Lipzen A."/>
            <person name="Chen C."/>
            <person name="Yanf M."/>
            <person name="Daum C."/>
            <person name="Ng V."/>
            <person name="Clum A."/>
            <person name="Steindorff A."/>
            <person name="Ohm R."/>
            <person name="Martin F."/>
            <person name="Silar P."/>
            <person name="Natvig D."/>
            <person name="Lalanne C."/>
            <person name="Gautier V."/>
            <person name="Ament-Velasquez S.L."/>
            <person name="Kruys A."/>
            <person name="Hutchinson M.I."/>
            <person name="Powell A.J."/>
            <person name="Barry K."/>
            <person name="Miller A.N."/>
            <person name="Grigoriev I.V."/>
            <person name="Debuchy R."/>
            <person name="Gladieux P."/>
            <person name="Thoren M.H."/>
            <person name="Johannesson H."/>
        </authorList>
    </citation>
    <scope>NUCLEOTIDE SEQUENCE</scope>
    <source>
        <strain evidence="6">CBS 333.67</strain>
    </source>
</reference>
<dbReference type="PANTHER" id="PTHR42973">
    <property type="entry name" value="BINDING OXIDOREDUCTASE, PUTATIVE (AFU_ORTHOLOGUE AFUA_1G17690)-RELATED"/>
    <property type="match status" value="1"/>
</dbReference>
<dbReference type="Gene3D" id="3.40.462.20">
    <property type="match status" value="1"/>
</dbReference>
<name>A0AAJ0GNG9_9PEZI</name>
<dbReference type="InterPro" id="IPR016166">
    <property type="entry name" value="FAD-bd_PCMH"/>
</dbReference>
<keyword evidence="2" id="KW-0285">Flavoprotein</keyword>
<evidence type="ECO:0000256" key="2">
    <source>
        <dbReference type="ARBA" id="ARBA00022630"/>
    </source>
</evidence>
<evidence type="ECO:0000313" key="6">
    <source>
        <dbReference type="EMBL" id="KAK3302995.1"/>
    </source>
</evidence>
<proteinExistence type="inferred from homology"/>
<dbReference type="GO" id="GO:0016491">
    <property type="term" value="F:oxidoreductase activity"/>
    <property type="evidence" value="ECO:0007669"/>
    <property type="project" value="UniProtKB-KW"/>
</dbReference>
<comment type="similarity">
    <text evidence="1">Belongs to the oxygen-dependent FAD-linked oxidoreductase family.</text>
</comment>
<dbReference type="InterPro" id="IPR006094">
    <property type="entry name" value="Oxid_FAD_bind_N"/>
</dbReference>